<evidence type="ECO:0000256" key="1">
    <source>
        <dbReference type="ARBA" id="ARBA00022679"/>
    </source>
</evidence>
<keyword evidence="3" id="KW-0472">Membrane</keyword>
<organism evidence="5 6">
    <name type="scientific">Podospora didyma</name>
    <dbReference type="NCBI Taxonomy" id="330526"/>
    <lineage>
        <taxon>Eukaryota</taxon>
        <taxon>Fungi</taxon>
        <taxon>Dikarya</taxon>
        <taxon>Ascomycota</taxon>
        <taxon>Pezizomycotina</taxon>
        <taxon>Sordariomycetes</taxon>
        <taxon>Sordariomycetidae</taxon>
        <taxon>Sordariales</taxon>
        <taxon>Podosporaceae</taxon>
        <taxon>Podospora</taxon>
    </lineage>
</organism>
<dbReference type="InterPro" id="IPR013216">
    <property type="entry name" value="Methyltransf_11"/>
</dbReference>
<protein>
    <submittedName>
        <fullName evidence="5">S-adenosyl-L-methionine-dependent methyltransferase</fullName>
    </submittedName>
</protein>
<dbReference type="InterPro" id="IPR029063">
    <property type="entry name" value="SAM-dependent_MTases_sf"/>
</dbReference>
<proteinExistence type="inferred from homology"/>
<keyword evidence="1" id="KW-0808">Transferase</keyword>
<dbReference type="AlphaFoldDB" id="A0AAE0NSJ6"/>
<dbReference type="EMBL" id="JAULSW010000003">
    <property type="protein sequence ID" value="KAK3386896.1"/>
    <property type="molecule type" value="Genomic_DNA"/>
</dbReference>
<name>A0AAE0NSJ6_9PEZI</name>
<keyword evidence="3" id="KW-1133">Transmembrane helix</keyword>
<dbReference type="GO" id="GO:0003838">
    <property type="term" value="F:sterol 24-C-methyltransferase activity"/>
    <property type="evidence" value="ECO:0007669"/>
    <property type="project" value="TreeGrafter"/>
</dbReference>
<dbReference type="PANTHER" id="PTHR44068">
    <property type="entry name" value="ZGC:194242"/>
    <property type="match status" value="1"/>
</dbReference>
<evidence type="ECO:0000313" key="6">
    <source>
        <dbReference type="Proteomes" id="UP001285441"/>
    </source>
</evidence>
<dbReference type="Pfam" id="PF08241">
    <property type="entry name" value="Methyltransf_11"/>
    <property type="match status" value="1"/>
</dbReference>
<dbReference type="Proteomes" id="UP001285441">
    <property type="component" value="Unassembled WGS sequence"/>
</dbReference>
<dbReference type="Gene3D" id="3.40.50.150">
    <property type="entry name" value="Vaccinia Virus protein VP39"/>
    <property type="match status" value="1"/>
</dbReference>
<keyword evidence="5" id="KW-0489">Methyltransferase</keyword>
<accession>A0AAE0NSJ6</accession>
<dbReference type="SUPFAM" id="SSF53335">
    <property type="entry name" value="S-adenosyl-L-methionine-dependent methyltransferases"/>
    <property type="match status" value="1"/>
</dbReference>
<keyword evidence="3" id="KW-0812">Transmembrane</keyword>
<sequence length="311" mass="34618">MASSSNAVSDTTPLVNANPQLQSYYHTFESRIGYRLLLGGTRHFGYWEHDTYWPLPVGASLRRMEDKLASILALPEGANVLDAGCGVGHVAIRLAQAHGLRVTAIDIVDHHLEKARRNVARAGQSSAIAVRKMDYHHLESIPSESLDGVYTMETFVHATDPEAVLAGFHRLLRPGGRVALFEYDHDQLDPVSLPGDDLAASMRKINEYAAMPTNHRSHPGVFRKMLEDAGFEDVVERDLSKNIKPMTRLFFILAIIPYLIIRLLGLERYFINTIAGVETYRGRGRWRYVAISASKPGGPIEVGKTRYRGGV</sequence>
<feature type="domain" description="Methyltransferase type 11" evidence="4">
    <location>
        <begin position="81"/>
        <end position="179"/>
    </location>
</feature>
<comment type="similarity">
    <text evidence="2">Belongs to the class I-like SAM-binding methyltransferase superfamily. Erg6/SMT family.</text>
</comment>
<feature type="transmembrane region" description="Helical" evidence="3">
    <location>
        <begin position="246"/>
        <end position="264"/>
    </location>
</feature>
<evidence type="ECO:0000256" key="2">
    <source>
        <dbReference type="ARBA" id="ARBA00038188"/>
    </source>
</evidence>
<reference evidence="5" key="2">
    <citation type="submission" date="2023-06" db="EMBL/GenBank/DDBJ databases">
        <authorList>
            <consortium name="Lawrence Berkeley National Laboratory"/>
            <person name="Haridas S."/>
            <person name="Hensen N."/>
            <person name="Bonometti L."/>
            <person name="Westerberg I."/>
            <person name="Brannstrom I.O."/>
            <person name="Guillou S."/>
            <person name="Cros-Aarteil S."/>
            <person name="Calhoun S."/>
            <person name="Kuo A."/>
            <person name="Mondo S."/>
            <person name="Pangilinan J."/>
            <person name="Riley R."/>
            <person name="LaButti K."/>
            <person name="Andreopoulos B."/>
            <person name="Lipzen A."/>
            <person name="Chen C."/>
            <person name="Yanf M."/>
            <person name="Daum C."/>
            <person name="Ng V."/>
            <person name="Clum A."/>
            <person name="Steindorff A."/>
            <person name="Ohm R."/>
            <person name="Martin F."/>
            <person name="Silar P."/>
            <person name="Natvig D."/>
            <person name="Lalanne C."/>
            <person name="Gautier V."/>
            <person name="Ament-velasquez S.L."/>
            <person name="Kruys A."/>
            <person name="Hutchinson M.I."/>
            <person name="Powell A.J."/>
            <person name="Barry K."/>
            <person name="Miller A.N."/>
            <person name="Grigoriev I.V."/>
            <person name="Debuchy R."/>
            <person name="Gladieux P."/>
            <person name="Thoren M.H."/>
            <person name="Johannesson H."/>
        </authorList>
    </citation>
    <scope>NUCLEOTIDE SEQUENCE</scope>
    <source>
        <strain evidence="5">CBS 232.78</strain>
    </source>
</reference>
<dbReference type="GO" id="GO:0006696">
    <property type="term" value="P:ergosterol biosynthetic process"/>
    <property type="evidence" value="ECO:0007669"/>
    <property type="project" value="TreeGrafter"/>
</dbReference>
<reference evidence="5" key="1">
    <citation type="journal article" date="2023" name="Mol. Phylogenet. Evol.">
        <title>Genome-scale phylogeny and comparative genomics of the fungal order Sordariales.</title>
        <authorList>
            <person name="Hensen N."/>
            <person name="Bonometti L."/>
            <person name="Westerberg I."/>
            <person name="Brannstrom I.O."/>
            <person name="Guillou S."/>
            <person name="Cros-Aarteil S."/>
            <person name="Calhoun S."/>
            <person name="Haridas S."/>
            <person name="Kuo A."/>
            <person name="Mondo S."/>
            <person name="Pangilinan J."/>
            <person name="Riley R."/>
            <person name="LaButti K."/>
            <person name="Andreopoulos B."/>
            <person name="Lipzen A."/>
            <person name="Chen C."/>
            <person name="Yan M."/>
            <person name="Daum C."/>
            <person name="Ng V."/>
            <person name="Clum A."/>
            <person name="Steindorff A."/>
            <person name="Ohm R.A."/>
            <person name="Martin F."/>
            <person name="Silar P."/>
            <person name="Natvig D.O."/>
            <person name="Lalanne C."/>
            <person name="Gautier V."/>
            <person name="Ament-Velasquez S.L."/>
            <person name="Kruys A."/>
            <person name="Hutchinson M.I."/>
            <person name="Powell A.J."/>
            <person name="Barry K."/>
            <person name="Miller A.N."/>
            <person name="Grigoriev I.V."/>
            <person name="Debuchy R."/>
            <person name="Gladieux P."/>
            <person name="Hiltunen Thoren M."/>
            <person name="Johannesson H."/>
        </authorList>
    </citation>
    <scope>NUCLEOTIDE SEQUENCE</scope>
    <source>
        <strain evidence="5">CBS 232.78</strain>
    </source>
</reference>
<gene>
    <name evidence="5" type="ORF">B0H63DRAFT_141935</name>
</gene>
<dbReference type="GO" id="GO:0005783">
    <property type="term" value="C:endoplasmic reticulum"/>
    <property type="evidence" value="ECO:0007669"/>
    <property type="project" value="TreeGrafter"/>
</dbReference>
<dbReference type="InterPro" id="IPR050447">
    <property type="entry name" value="Erg6_SMT_methyltransf"/>
</dbReference>
<evidence type="ECO:0000259" key="4">
    <source>
        <dbReference type="Pfam" id="PF08241"/>
    </source>
</evidence>
<dbReference type="PANTHER" id="PTHR44068:SF1">
    <property type="entry name" value="HYPOTHETICAL LOC100005854"/>
    <property type="match status" value="1"/>
</dbReference>
<dbReference type="GO" id="GO:0032259">
    <property type="term" value="P:methylation"/>
    <property type="evidence" value="ECO:0007669"/>
    <property type="project" value="UniProtKB-KW"/>
</dbReference>
<dbReference type="CDD" id="cd02440">
    <property type="entry name" value="AdoMet_MTases"/>
    <property type="match status" value="1"/>
</dbReference>
<evidence type="ECO:0000313" key="5">
    <source>
        <dbReference type="EMBL" id="KAK3386896.1"/>
    </source>
</evidence>
<keyword evidence="6" id="KW-1185">Reference proteome</keyword>
<evidence type="ECO:0000256" key="3">
    <source>
        <dbReference type="SAM" id="Phobius"/>
    </source>
</evidence>
<comment type="caution">
    <text evidence="5">The sequence shown here is derived from an EMBL/GenBank/DDBJ whole genome shotgun (WGS) entry which is preliminary data.</text>
</comment>